<protein>
    <submittedName>
        <fullName evidence="2">Alpha-D-ribose 1-methylphosphonate 5-triphosphate diphosphatase</fullName>
        <ecNumber evidence="2">3.6.1.63</ecNumber>
    </submittedName>
</protein>
<organism evidence="2 3">
    <name type="scientific">Candidatus Anaerotruncus excrementipullorum</name>
    <dbReference type="NCBI Taxonomy" id="2838465"/>
    <lineage>
        <taxon>Bacteria</taxon>
        <taxon>Bacillati</taxon>
        <taxon>Bacillota</taxon>
        <taxon>Clostridia</taxon>
        <taxon>Eubacteriales</taxon>
        <taxon>Oscillospiraceae</taxon>
        <taxon>Anaerotruncus</taxon>
    </lineage>
</organism>
<reference evidence="2" key="2">
    <citation type="submission" date="2021-04" db="EMBL/GenBank/DDBJ databases">
        <authorList>
            <person name="Gilroy R."/>
        </authorList>
    </citation>
    <scope>NUCLEOTIDE SEQUENCE</scope>
    <source>
        <strain evidence="2">CHK188-5543</strain>
    </source>
</reference>
<accession>A0A9D1WQV5</accession>
<dbReference type="GO" id="GO:0019700">
    <property type="term" value="P:organic phosphonate catabolic process"/>
    <property type="evidence" value="ECO:0007669"/>
    <property type="project" value="InterPro"/>
</dbReference>
<feature type="domain" description="Amidohydrolase-related" evidence="1">
    <location>
        <begin position="48"/>
        <end position="381"/>
    </location>
</feature>
<evidence type="ECO:0000313" key="2">
    <source>
        <dbReference type="EMBL" id="HIX65434.1"/>
    </source>
</evidence>
<dbReference type="SUPFAM" id="SSF51338">
    <property type="entry name" value="Composite domain of metallo-dependent hydrolases"/>
    <property type="match status" value="1"/>
</dbReference>
<evidence type="ECO:0000259" key="1">
    <source>
        <dbReference type="Pfam" id="PF01979"/>
    </source>
</evidence>
<dbReference type="PANTHER" id="PTHR43135:SF3">
    <property type="entry name" value="ALPHA-D-RIBOSE 1-METHYLPHOSPHONATE 5-TRIPHOSPHATE DIPHOSPHATASE"/>
    <property type="match status" value="1"/>
</dbReference>
<dbReference type="InterPro" id="IPR006680">
    <property type="entry name" value="Amidohydro-rel"/>
</dbReference>
<dbReference type="NCBIfam" id="NF011984">
    <property type="entry name" value="PRK15446.1-5"/>
    <property type="match status" value="1"/>
</dbReference>
<dbReference type="InterPro" id="IPR011059">
    <property type="entry name" value="Metal-dep_hydrolase_composite"/>
</dbReference>
<dbReference type="PANTHER" id="PTHR43135">
    <property type="entry name" value="ALPHA-D-RIBOSE 1-METHYLPHOSPHONATE 5-TRIPHOSPHATE DIPHOSPHATASE"/>
    <property type="match status" value="1"/>
</dbReference>
<name>A0A9D1WQV5_9FIRM</name>
<reference evidence="2" key="1">
    <citation type="journal article" date="2021" name="PeerJ">
        <title>Extensive microbial diversity within the chicken gut microbiome revealed by metagenomics and culture.</title>
        <authorList>
            <person name="Gilroy R."/>
            <person name="Ravi A."/>
            <person name="Getino M."/>
            <person name="Pursley I."/>
            <person name="Horton D.L."/>
            <person name="Alikhan N.F."/>
            <person name="Baker D."/>
            <person name="Gharbi K."/>
            <person name="Hall N."/>
            <person name="Watson M."/>
            <person name="Adriaenssens E.M."/>
            <person name="Foster-Nyarko E."/>
            <person name="Jarju S."/>
            <person name="Secka A."/>
            <person name="Antonio M."/>
            <person name="Oren A."/>
            <person name="Chaudhuri R.R."/>
            <person name="La Ragione R."/>
            <person name="Hildebrand F."/>
            <person name="Pallen M.J."/>
        </authorList>
    </citation>
    <scope>NUCLEOTIDE SEQUENCE</scope>
    <source>
        <strain evidence="2">CHK188-5543</strain>
    </source>
</reference>
<proteinExistence type="predicted"/>
<dbReference type="Gene3D" id="3.20.20.140">
    <property type="entry name" value="Metal-dependent hydrolases"/>
    <property type="match status" value="2"/>
</dbReference>
<dbReference type="EMBL" id="DXES01000091">
    <property type="protein sequence ID" value="HIX65434.1"/>
    <property type="molecule type" value="Genomic_DNA"/>
</dbReference>
<sequence>MKAIVNGIILTESQQLQGRALLLEGDRIAAIADSAPQGCELVDAQGGYITPGLIDTHSDSIEHLVLPRAHCPMDFEMALRADEKILAGQGITTIYHSISLYAKDYFGEKEIRKQGNMYKFAELIHSFHQKRHLIRHRFHLRIEIDNLEAFDIVSNLLREGKVHAISFMDHTPGQGQYHSLEAYRRAIAAYDREGMTDERFQQILEEHRTKRVLSFDQLKALADLACARGLPVASHDDDTVEKLALNRALGVTVSEFPITLEVAKRAKEMGFSVTAGAPNILLGGSHSGNMSAAEGVLAGAVDSLCSDYYTVSLLQAAFLLHQRHGLALPQAFCHVTSCPAAAMKIGRDYGAIAPGKKADLLVIHQYDGYPTVTRTFVDGVQVAAANYR</sequence>
<dbReference type="Pfam" id="PF01979">
    <property type="entry name" value="Amidohydro_1"/>
    <property type="match status" value="1"/>
</dbReference>
<keyword evidence="2" id="KW-0378">Hydrolase</keyword>
<dbReference type="GO" id="GO:0016810">
    <property type="term" value="F:hydrolase activity, acting on carbon-nitrogen (but not peptide) bonds"/>
    <property type="evidence" value="ECO:0007669"/>
    <property type="project" value="InterPro"/>
</dbReference>
<evidence type="ECO:0000313" key="3">
    <source>
        <dbReference type="Proteomes" id="UP000886800"/>
    </source>
</evidence>
<dbReference type="SUPFAM" id="SSF51556">
    <property type="entry name" value="Metallo-dependent hydrolases"/>
    <property type="match status" value="1"/>
</dbReference>
<dbReference type="PIRSF" id="PIRSF038971">
    <property type="entry name" value="PhnM"/>
    <property type="match status" value="1"/>
</dbReference>
<dbReference type="AlphaFoldDB" id="A0A9D1WQV5"/>
<dbReference type="Proteomes" id="UP000886800">
    <property type="component" value="Unassembled WGS sequence"/>
</dbReference>
<gene>
    <name evidence="2" type="ORF">H9736_04225</name>
</gene>
<dbReference type="InterPro" id="IPR012696">
    <property type="entry name" value="PhnM"/>
</dbReference>
<dbReference type="InterPro" id="IPR032466">
    <property type="entry name" value="Metal_Hydrolase"/>
</dbReference>
<comment type="caution">
    <text evidence="2">The sequence shown here is derived from an EMBL/GenBank/DDBJ whole genome shotgun (WGS) entry which is preliminary data.</text>
</comment>
<dbReference type="NCBIfam" id="NF011987">
    <property type="entry name" value="PRK15446.2-3"/>
    <property type="match status" value="1"/>
</dbReference>
<dbReference type="InterPro" id="IPR051781">
    <property type="entry name" value="Metallo-dep_Hydrolase"/>
</dbReference>
<dbReference type="NCBIfam" id="NF011990">
    <property type="entry name" value="PRK15446.2-6"/>
    <property type="match status" value="1"/>
</dbReference>
<dbReference type="EC" id="3.6.1.63" evidence="2"/>